<dbReference type="RefSeq" id="WP_220641185.1">
    <property type="nucleotide sequence ID" value="NZ_CP080429.1"/>
</dbReference>
<dbReference type="PANTHER" id="PTHR47505:SF1">
    <property type="entry name" value="DNA UTILIZATION PROTEIN YHGH"/>
    <property type="match status" value="1"/>
</dbReference>
<dbReference type="Proteomes" id="UP000825381">
    <property type="component" value="Chromosome"/>
</dbReference>
<dbReference type="InterPro" id="IPR051910">
    <property type="entry name" value="ComF/GntX_DNA_util-trans"/>
</dbReference>
<gene>
    <name evidence="2" type="ORF">K1I41_02900</name>
</gene>
<comment type="similarity">
    <text evidence="1">Belongs to the ComF/GntX family.</text>
</comment>
<dbReference type="Gene3D" id="3.40.50.2020">
    <property type="match status" value="1"/>
</dbReference>
<dbReference type="CDD" id="cd06223">
    <property type="entry name" value="PRTases_typeI"/>
    <property type="match status" value="1"/>
</dbReference>
<evidence type="ECO:0000256" key="1">
    <source>
        <dbReference type="ARBA" id="ARBA00008007"/>
    </source>
</evidence>
<organism evidence="2 3">
    <name type="scientific">Flavobacterium litorale</name>
    <dbReference type="NCBI Taxonomy" id="2856519"/>
    <lineage>
        <taxon>Bacteria</taxon>
        <taxon>Pseudomonadati</taxon>
        <taxon>Bacteroidota</taxon>
        <taxon>Flavobacteriia</taxon>
        <taxon>Flavobacteriales</taxon>
        <taxon>Flavobacteriaceae</taxon>
        <taxon>Flavobacterium</taxon>
    </lineage>
</organism>
<dbReference type="SUPFAM" id="SSF53271">
    <property type="entry name" value="PRTase-like"/>
    <property type="match status" value="1"/>
</dbReference>
<dbReference type="PANTHER" id="PTHR47505">
    <property type="entry name" value="DNA UTILIZATION PROTEIN YHGH"/>
    <property type="match status" value="1"/>
</dbReference>
<accession>A0ABX8VDY1</accession>
<dbReference type="EMBL" id="CP080429">
    <property type="protein sequence ID" value="QYJ68846.1"/>
    <property type="molecule type" value="Genomic_DNA"/>
</dbReference>
<keyword evidence="3" id="KW-1185">Reference proteome</keyword>
<evidence type="ECO:0000313" key="3">
    <source>
        <dbReference type="Proteomes" id="UP000825381"/>
    </source>
</evidence>
<sequence length="228" mass="25280">MLKSLAALLFPKTCAGCASTLSGGESIICTTCSHQMPYTQHHEIAENEIFKRFYGRLPLQYASALVYFNKRGIVQQLIHSLKYKGQQDIGTLMGQWYVPYLQQVTVLQTVTDVVPVPLHPKKLRERGYNQVDAFAKTIAQGLNANYNTTTLVRTTYTKTQTKKNLANRASIIGSAFDVAYNETTPTSKHFLLIDDVMTTGATLEACGKAILKIPNSTLSIVTIAYTHI</sequence>
<protein>
    <submittedName>
        <fullName evidence="2">ComF family protein</fullName>
    </submittedName>
</protein>
<evidence type="ECO:0000313" key="2">
    <source>
        <dbReference type="EMBL" id="QYJ68846.1"/>
    </source>
</evidence>
<dbReference type="InterPro" id="IPR029057">
    <property type="entry name" value="PRTase-like"/>
</dbReference>
<reference evidence="2 3" key="1">
    <citation type="submission" date="2021-07" db="EMBL/GenBank/DDBJ databases">
        <title>Flavobacterium WSW3-B6 sp.nov, isolated from seaweed.</title>
        <authorList>
            <person name="Muhammad N."/>
            <person name="Ho H."/>
            <person name="Lee Y.-J."/>
            <person name="Nguyen T."/>
            <person name="Ho J."/>
            <person name="Kim S.-G."/>
        </authorList>
    </citation>
    <scope>NUCLEOTIDE SEQUENCE [LARGE SCALE GENOMIC DNA]</scope>
    <source>
        <strain evidence="2 3">WSW3-B6</strain>
    </source>
</reference>
<name>A0ABX8VDY1_9FLAO</name>
<proteinExistence type="inferred from homology"/>
<dbReference type="InterPro" id="IPR000836">
    <property type="entry name" value="PRTase_dom"/>
</dbReference>